<protein>
    <submittedName>
        <fullName evidence="2">Uncharacterized protein</fullName>
    </submittedName>
</protein>
<accession>A0A915CT63</accession>
<name>A0A915CT63_9BILA</name>
<evidence type="ECO:0000313" key="1">
    <source>
        <dbReference type="Proteomes" id="UP000887574"/>
    </source>
</evidence>
<organism evidence="1 2">
    <name type="scientific">Ditylenchus dipsaci</name>
    <dbReference type="NCBI Taxonomy" id="166011"/>
    <lineage>
        <taxon>Eukaryota</taxon>
        <taxon>Metazoa</taxon>
        <taxon>Ecdysozoa</taxon>
        <taxon>Nematoda</taxon>
        <taxon>Chromadorea</taxon>
        <taxon>Rhabditida</taxon>
        <taxon>Tylenchina</taxon>
        <taxon>Tylenchomorpha</taxon>
        <taxon>Sphaerularioidea</taxon>
        <taxon>Anguinidae</taxon>
        <taxon>Anguininae</taxon>
        <taxon>Ditylenchus</taxon>
    </lineage>
</organism>
<dbReference type="Proteomes" id="UP000887574">
    <property type="component" value="Unplaced"/>
</dbReference>
<sequence length="177" mass="20084">MHAYLGITLVVVDSADLMLKTFALGTKETLAEFNLDLSSIFKFLFLPTIMIRMKIKKKNGKMVEYLFPRRFPRRISCSWNNLENVLELSLRNNLVTHPAFKSMKELILKIRRSTVFTGALDSLLGSNSKKRSIYPSPTRWGGWIAAIKIFLEIYTQVDALLRQGTAGKLVEVLVSTG</sequence>
<dbReference type="AlphaFoldDB" id="A0A915CT63"/>
<proteinExistence type="predicted"/>
<dbReference type="WBParaSite" id="jg12369">
    <property type="protein sequence ID" value="jg12369"/>
    <property type="gene ID" value="jg12369"/>
</dbReference>
<evidence type="ECO:0000313" key="2">
    <source>
        <dbReference type="WBParaSite" id="jg12369"/>
    </source>
</evidence>
<reference evidence="2" key="1">
    <citation type="submission" date="2022-11" db="UniProtKB">
        <authorList>
            <consortium name="WormBaseParasite"/>
        </authorList>
    </citation>
    <scope>IDENTIFICATION</scope>
</reference>
<keyword evidence="1" id="KW-1185">Reference proteome</keyword>